<protein>
    <submittedName>
        <fullName evidence="1">Sua5 YciO YrdC YwlC family protein</fullName>
    </submittedName>
</protein>
<dbReference type="GeneID" id="82321944"/>
<keyword evidence="2" id="KW-1185">Reference proteome</keyword>
<comment type="caution">
    <text evidence="1">The sequence shown here is derived from an EMBL/GenBank/DDBJ whole genome shotgun (WGS) entry which is preliminary data.</text>
</comment>
<organism evidence="1 2">
    <name type="scientific">Helicobacter japonicus</name>
    <dbReference type="NCBI Taxonomy" id="425400"/>
    <lineage>
        <taxon>Bacteria</taxon>
        <taxon>Pseudomonadati</taxon>
        <taxon>Campylobacterota</taxon>
        <taxon>Epsilonproteobacteria</taxon>
        <taxon>Campylobacterales</taxon>
        <taxon>Helicobacteraceae</taxon>
        <taxon>Helicobacter</taxon>
    </lineage>
</organism>
<dbReference type="EMBL" id="JRMQ02000005">
    <property type="protein sequence ID" value="TLE01959.1"/>
    <property type="molecule type" value="Genomic_DNA"/>
</dbReference>
<proteinExistence type="predicted"/>
<evidence type="ECO:0000313" key="2">
    <source>
        <dbReference type="Proteomes" id="UP000029707"/>
    </source>
</evidence>
<dbReference type="SUPFAM" id="SSF55821">
    <property type="entry name" value="YrdC/RibB"/>
    <property type="match status" value="1"/>
</dbReference>
<dbReference type="OrthoDB" id="5339525at2"/>
<accession>A0A4U8TQ07</accession>
<dbReference type="Proteomes" id="UP000029707">
    <property type="component" value="Unassembled WGS sequence"/>
</dbReference>
<name>A0A4U8TQ07_9HELI</name>
<sequence>MRRTQNTAQYQPLIYLAQCDTTAGLLSENPQILNSVKNRPKYQNILMQISSLHILKIHTRIPAAHKNRVRKSKLCTFIYPNQKALRVIKDKYHLQFFAPFTALYSTSANLTRCSFNQQWAEEICDVIVRDKRGIYENQGSKIYKINQHKIKRIR</sequence>
<evidence type="ECO:0000313" key="1">
    <source>
        <dbReference type="EMBL" id="TLE01959.1"/>
    </source>
</evidence>
<dbReference type="InterPro" id="IPR017945">
    <property type="entry name" value="DHBP_synth_RibB-like_a/b_dom"/>
</dbReference>
<gene>
    <name evidence="1" type="ORF">LS65_005205</name>
</gene>
<dbReference type="RefSeq" id="WP_052060999.1">
    <property type="nucleotide sequence ID" value="NZ_CAJUDB010000003.1"/>
</dbReference>
<dbReference type="AlphaFoldDB" id="A0A4U8TQ07"/>
<reference evidence="1 2" key="1">
    <citation type="journal article" date="2014" name="Genome Announc.">
        <title>Draft genome sequences of eight enterohepatic helicobacter species isolated from both laboratory and wild rodents.</title>
        <authorList>
            <person name="Sheh A."/>
            <person name="Shen Z."/>
            <person name="Fox J.G."/>
        </authorList>
    </citation>
    <scope>NUCLEOTIDE SEQUENCE [LARGE SCALE GENOMIC DNA]</scope>
    <source>
        <strain evidence="1 2">MIT 01-6451</strain>
    </source>
</reference>
<dbReference type="STRING" id="425400.LS65_01880"/>